<keyword evidence="2" id="KW-0813">Transport</keyword>
<comment type="caution">
    <text evidence="12">The sequence shown here is derived from an EMBL/GenBank/DDBJ whole genome shotgun (WGS) entry which is preliminary data.</text>
</comment>
<evidence type="ECO:0000256" key="3">
    <source>
        <dbReference type="ARBA" id="ARBA00022452"/>
    </source>
</evidence>
<dbReference type="GO" id="GO:0015288">
    <property type="term" value="F:porin activity"/>
    <property type="evidence" value="ECO:0007669"/>
    <property type="project" value="UniProtKB-KW"/>
</dbReference>
<evidence type="ECO:0000256" key="7">
    <source>
        <dbReference type="ARBA" id="ARBA00023065"/>
    </source>
</evidence>
<keyword evidence="6 11" id="KW-0732">Signal</keyword>
<dbReference type="AlphaFoldDB" id="A0A2H9U9H5"/>
<evidence type="ECO:0000313" key="13">
    <source>
        <dbReference type="Proteomes" id="UP000235861"/>
    </source>
</evidence>
<dbReference type="InterPro" id="IPR009331">
    <property type="entry name" value="Oligogalacturonate-sp_porin"/>
</dbReference>
<evidence type="ECO:0000256" key="4">
    <source>
        <dbReference type="ARBA" id="ARBA00022597"/>
    </source>
</evidence>
<dbReference type="GO" id="GO:0006811">
    <property type="term" value="P:monoatomic ion transport"/>
    <property type="evidence" value="ECO:0007669"/>
    <property type="project" value="UniProtKB-KW"/>
</dbReference>
<keyword evidence="4" id="KW-0762">Sugar transport</keyword>
<accession>A0A2H9U9H5</accession>
<feature type="chain" id="PRO_5014119305" evidence="11">
    <location>
        <begin position="21"/>
        <end position="229"/>
    </location>
</feature>
<keyword evidence="10" id="KW-0998">Cell outer membrane</keyword>
<evidence type="ECO:0000313" key="12">
    <source>
        <dbReference type="EMBL" id="PJG60667.1"/>
    </source>
</evidence>
<dbReference type="GO" id="GO:0009279">
    <property type="term" value="C:cell outer membrane"/>
    <property type="evidence" value="ECO:0007669"/>
    <property type="project" value="UniProtKB-SubCell"/>
</dbReference>
<dbReference type="GO" id="GO:0015772">
    <property type="term" value="P:oligosaccharide transport"/>
    <property type="evidence" value="ECO:0007669"/>
    <property type="project" value="TreeGrafter"/>
</dbReference>
<dbReference type="InterPro" id="IPR053713">
    <property type="entry name" value="Bact_OM_Channel_sf"/>
</dbReference>
<dbReference type="RefSeq" id="WP_100292488.1">
    <property type="nucleotide sequence ID" value="NZ_PGGC01000005.1"/>
</dbReference>
<dbReference type="PANTHER" id="PTHR38105:SF2">
    <property type="entry name" value="N-ACETYLNEURAMINIC ACID OUTER MEMBRANE CHANNEL PROTEIN NANC-RELATED"/>
    <property type="match status" value="1"/>
</dbReference>
<reference evidence="12 13" key="1">
    <citation type="submission" date="2017-11" db="EMBL/GenBank/DDBJ databases">
        <title>Draft genome sequence of environmental isolate Aeromonas cavernicola sp. nov. MDC 2508.</title>
        <authorList>
            <person name="Colston S.M."/>
            <person name="Navarro A."/>
            <person name="Martinez-Murcia A.J."/>
            <person name="Graf J."/>
        </authorList>
    </citation>
    <scope>NUCLEOTIDE SEQUENCE [LARGE SCALE GENOMIC DNA]</scope>
    <source>
        <strain evidence="12 13">MDC 2508</strain>
    </source>
</reference>
<dbReference type="EMBL" id="PGGC01000005">
    <property type="protein sequence ID" value="PJG60667.1"/>
    <property type="molecule type" value="Genomic_DNA"/>
</dbReference>
<feature type="signal peptide" evidence="11">
    <location>
        <begin position="1"/>
        <end position="20"/>
    </location>
</feature>
<evidence type="ECO:0000256" key="8">
    <source>
        <dbReference type="ARBA" id="ARBA00023114"/>
    </source>
</evidence>
<comment type="subcellular location">
    <subcellularLocation>
        <location evidence="1">Cell outer membrane</location>
    </subcellularLocation>
</comment>
<evidence type="ECO:0000256" key="1">
    <source>
        <dbReference type="ARBA" id="ARBA00004442"/>
    </source>
</evidence>
<evidence type="ECO:0000256" key="9">
    <source>
        <dbReference type="ARBA" id="ARBA00023136"/>
    </source>
</evidence>
<keyword evidence="9" id="KW-0472">Membrane</keyword>
<proteinExistence type="predicted"/>
<dbReference type="Gene3D" id="2.40.160.40">
    <property type="entry name" value="monomeric porin ompg"/>
    <property type="match status" value="1"/>
</dbReference>
<dbReference type="OrthoDB" id="5817226at2"/>
<sequence>MHFSKKIGLISLLCCNAAYAGGYLETREAFNFATDQHELLLRLGYNWESGAGIMASNAYNTEKLDKLKHSYNEIEGWYPLFSLTPKLSFSVGGLVNSKSVGSGGAAYFDTKYSFTDTFITIARYRYNHNNYLTKALNDEYDHDDTNEYTMYIINKITPKLTHIFEPHYYTRVNDFNSANGKDHHWELTSHTRYRINEQWMPYLELQWYDKNVKLDAQAYRIRVGFKYFF</sequence>
<evidence type="ECO:0000256" key="2">
    <source>
        <dbReference type="ARBA" id="ARBA00022448"/>
    </source>
</evidence>
<keyword evidence="5" id="KW-0812">Transmembrane</keyword>
<dbReference type="NCBIfam" id="NF007434">
    <property type="entry name" value="PRK09980.1"/>
    <property type="match status" value="1"/>
</dbReference>
<organism evidence="12 13">
    <name type="scientific">Aeromonas cavernicola</name>
    <dbReference type="NCBI Taxonomy" id="1006623"/>
    <lineage>
        <taxon>Bacteria</taxon>
        <taxon>Pseudomonadati</taxon>
        <taxon>Pseudomonadota</taxon>
        <taxon>Gammaproteobacteria</taxon>
        <taxon>Aeromonadales</taxon>
        <taxon>Aeromonadaceae</taxon>
        <taxon>Aeromonas</taxon>
    </lineage>
</organism>
<protein>
    <submittedName>
        <fullName evidence="12">Porin OmpL</fullName>
    </submittedName>
</protein>
<keyword evidence="8" id="KW-0626">Porin</keyword>
<dbReference type="PANTHER" id="PTHR38105">
    <property type="entry name" value="OUTER MEMBRANE PROTEIN-RELATED-RELATED"/>
    <property type="match status" value="1"/>
</dbReference>
<evidence type="ECO:0000256" key="5">
    <source>
        <dbReference type="ARBA" id="ARBA00022692"/>
    </source>
</evidence>
<keyword evidence="3" id="KW-1134">Transmembrane beta strand</keyword>
<keyword evidence="7" id="KW-0406">Ion transport</keyword>
<evidence type="ECO:0000256" key="11">
    <source>
        <dbReference type="SAM" id="SignalP"/>
    </source>
</evidence>
<dbReference type="Pfam" id="PF06178">
    <property type="entry name" value="KdgM"/>
    <property type="match status" value="1"/>
</dbReference>
<dbReference type="GO" id="GO:0046930">
    <property type="term" value="C:pore complex"/>
    <property type="evidence" value="ECO:0007669"/>
    <property type="project" value="UniProtKB-KW"/>
</dbReference>
<name>A0A2H9U9H5_9GAMM</name>
<evidence type="ECO:0000256" key="6">
    <source>
        <dbReference type="ARBA" id="ARBA00022729"/>
    </source>
</evidence>
<keyword evidence="13" id="KW-1185">Reference proteome</keyword>
<gene>
    <name evidence="12" type="ORF">CUC53_01315</name>
</gene>
<evidence type="ECO:0000256" key="10">
    <source>
        <dbReference type="ARBA" id="ARBA00023237"/>
    </source>
</evidence>
<dbReference type="Proteomes" id="UP000235861">
    <property type="component" value="Unassembled WGS sequence"/>
</dbReference>